<gene>
    <name evidence="6" type="ORF">GQE98_13305</name>
</gene>
<dbReference type="RefSeq" id="WP_161316100.1">
    <property type="nucleotide sequence ID" value="NZ_WTUW01000002.1"/>
</dbReference>
<dbReference type="GO" id="GO:0046872">
    <property type="term" value="F:metal ion binding"/>
    <property type="evidence" value="ECO:0007669"/>
    <property type="project" value="InterPro"/>
</dbReference>
<accession>A0A6L8WAX8</accession>
<name>A0A6L8WAX8_9PROT</name>
<dbReference type="SUPFAM" id="SSF52440">
    <property type="entry name" value="PreATP-grasp domain"/>
    <property type="match status" value="1"/>
</dbReference>
<dbReference type="Gene3D" id="3.30.1490.20">
    <property type="entry name" value="ATP-grasp fold, A domain"/>
    <property type="match status" value="1"/>
</dbReference>
<evidence type="ECO:0000259" key="5">
    <source>
        <dbReference type="PROSITE" id="PS50975"/>
    </source>
</evidence>
<proteinExistence type="inferred from homology"/>
<keyword evidence="3" id="KW-0961">Cell wall biogenesis/degradation</keyword>
<dbReference type="PANTHER" id="PTHR23132">
    <property type="entry name" value="D-ALANINE--D-ALANINE LIGASE"/>
    <property type="match status" value="1"/>
</dbReference>
<dbReference type="InterPro" id="IPR013815">
    <property type="entry name" value="ATP_grasp_subdomain_1"/>
</dbReference>
<evidence type="ECO:0000256" key="2">
    <source>
        <dbReference type="ARBA" id="ARBA00022598"/>
    </source>
</evidence>
<protein>
    <submittedName>
        <fullName evidence="6">D-alanine--D-alanine ligase</fullName>
    </submittedName>
</protein>
<dbReference type="SUPFAM" id="SSF56059">
    <property type="entry name" value="Glutathione synthetase ATP-binding domain-like"/>
    <property type="match status" value="1"/>
</dbReference>
<dbReference type="GO" id="GO:0008716">
    <property type="term" value="F:D-alanine-D-alanine ligase activity"/>
    <property type="evidence" value="ECO:0007669"/>
    <property type="project" value="InterPro"/>
</dbReference>
<dbReference type="GO" id="GO:0005524">
    <property type="term" value="F:ATP binding"/>
    <property type="evidence" value="ECO:0007669"/>
    <property type="project" value="UniProtKB-UniRule"/>
</dbReference>
<keyword evidence="4" id="KW-0067">ATP-binding</keyword>
<evidence type="ECO:0000256" key="4">
    <source>
        <dbReference type="PROSITE-ProRule" id="PRU00409"/>
    </source>
</evidence>
<keyword evidence="4" id="KW-0547">Nucleotide-binding</keyword>
<evidence type="ECO:0000313" key="6">
    <source>
        <dbReference type="EMBL" id="MZR31612.1"/>
    </source>
</evidence>
<sequence>MKLGLVYDLRDDYLALGFSEEETAEFDSRATIDALEGALGRLGWDVHRIGRGQELAHRLVGGERFDLVFSIAEGLHGRSREAQVPALCEMFDQPYAFSDPLTMAVTLDKPVAKRIVRDSGIPTADFVILERATSDLPDIAFPAFLKPIAEGTGKGCGGRSKVSNKVELKREAARLIEKFHQPVIAESYLAGREFTVGIVGNGANAKVIGVMEIAVKPDADSGIYSYEIKENWEPFVTLTMVDDAEAQLAGTWAMAAYHALGCRDAARVDLKSDGHCSPQFLEVNPIAGLHPTHSDLPILTTKAGFNYDWLIGEIIASASERYGFSLPAIGVRAA</sequence>
<comment type="caution">
    <text evidence="6">The sequence shown here is derived from an EMBL/GenBank/DDBJ whole genome shotgun (WGS) entry which is preliminary data.</text>
</comment>
<dbReference type="Proteomes" id="UP000476030">
    <property type="component" value="Unassembled WGS sequence"/>
</dbReference>
<dbReference type="AlphaFoldDB" id="A0A6L8WAX8"/>
<dbReference type="EMBL" id="WTUW01000002">
    <property type="protein sequence ID" value="MZR31612.1"/>
    <property type="molecule type" value="Genomic_DNA"/>
</dbReference>
<dbReference type="PANTHER" id="PTHR23132:SF23">
    <property type="entry name" value="D-ALANINE--D-ALANINE LIGASE B"/>
    <property type="match status" value="1"/>
</dbReference>
<keyword evidence="7" id="KW-1185">Reference proteome</keyword>
<evidence type="ECO:0000256" key="3">
    <source>
        <dbReference type="ARBA" id="ARBA00023316"/>
    </source>
</evidence>
<organism evidence="6 7">
    <name type="scientific">Sneathiella litorea</name>
    <dbReference type="NCBI Taxonomy" id="2606216"/>
    <lineage>
        <taxon>Bacteria</taxon>
        <taxon>Pseudomonadati</taxon>
        <taxon>Pseudomonadota</taxon>
        <taxon>Alphaproteobacteria</taxon>
        <taxon>Sneathiellales</taxon>
        <taxon>Sneathiellaceae</taxon>
        <taxon>Sneathiella</taxon>
    </lineage>
</organism>
<dbReference type="InterPro" id="IPR011095">
    <property type="entry name" value="Dala_Dala_lig_C"/>
</dbReference>
<evidence type="ECO:0000313" key="7">
    <source>
        <dbReference type="Proteomes" id="UP000476030"/>
    </source>
</evidence>
<dbReference type="InterPro" id="IPR011761">
    <property type="entry name" value="ATP-grasp"/>
</dbReference>
<comment type="similarity">
    <text evidence="1">Belongs to the D-alanine--D-alanine ligase family.</text>
</comment>
<feature type="domain" description="ATP-grasp" evidence="5">
    <location>
        <begin position="113"/>
        <end position="316"/>
    </location>
</feature>
<evidence type="ECO:0000256" key="1">
    <source>
        <dbReference type="ARBA" id="ARBA00010871"/>
    </source>
</evidence>
<dbReference type="Pfam" id="PF07478">
    <property type="entry name" value="Dala_Dala_lig_C"/>
    <property type="match status" value="1"/>
</dbReference>
<dbReference type="InterPro" id="IPR016185">
    <property type="entry name" value="PreATP-grasp_dom_sf"/>
</dbReference>
<keyword evidence="2 6" id="KW-0436">Ligase</keyword>
<reference evidence="6 7" key="1">
    <citation type="submission" date="2019-12" db="EMBL/GenBank/DDBJ databases">
        <title>Snethiella sp. nov. sp. isolated from sea sand.</title>
        <authorList>
            <person name="Kim J."/>
            <person name="Jeong S.E."/>
            <person name="Jung H.S."/>
            <person name="Jeon C.O."/>
        </authorList>
    </citation>
    <scope>NUCLEOTIDE SEQUENCE [LARGE SCALE GENOMIC DNA]</scope>
    <source>
        <strain evidence="6 7">DP05</strain>
    </source>
</reference>
<dbReference type="PROSITE" id="PS50975">
    <property type="entry name" value="ATP_GRASP"/>
    <property type="match status" value="1"/>
</dbReference>
<dbReference type="Gene3D" id="3.30.470.20">
    <property type="entry name" value="ATP-grasp fold, B domain"/>
    <property type="match status" value="1"/>
</dbReference>
<dbReference type="GO" id="GO:0071555">
    <property type="term" value="P:cell wall organization"/>
    <property type="evidence" value="ECO:0007669"/>
    <property type="project" value="UniProtKB-KW"/>
</dbReference>